<feature type="non-terminal residue" evidence="1">
    <location>
        <position position="1"/>
    </location>
</feature>
<gene>
    <name evidence="1" type="ORF">RPERSI_LOCUS20170</name>
</gene>
<keyword evidence="2" id="KW-1185">Reference proteome</keyword>
<comment type="caution">
    <text evidence="1">The sequence shown here is derived from an EMBL/GenBank/DDBJ whole genome shotgun (WGS) entry which is preliminary data.</text>
</comment>
<dbReference type="EMBL" id="CAJVQC010056466">
    <property type="protein sequence ID" value="CAG8796492.1"/>
    <property type="molecule type" value="Genomic_DNA"/>
</dbReference>
<proteinExistence type="predicted"/>
<name>A0ACA9RKU2_9GLOM</name>
<organism evidence="1 2">
    <name type="scientific">Racocetra persica</name>
    <dbReference type="NCBI Taxonomy" id="160502"/>
    <lineage>
        <taxon>Eukaryota</taxon>
        <taxon>Fungi</taxon>
        <taxon>Fungi incertae sedis</taxon>
        <taxon>Mucoromycota</taxon>
        <taxon>Glomeromycotina</taxon>
        <taxon>Glomeromycetes</taxon>
        <taxon>Diversisporales</taxon>
        <taxon>Gigasporaceae</taxon>
        <taxon>Racocetra</taxon>
    </lineage>
</organism>
<protein>
    <submittedName>
        <fullName evidence="1">8236_t:CDS:1</fullName>
    </submittedName>
</protein>
<reference evidence="1" key="1">
    <citation type="submission" date="2021-06" db="EMBL/GenBank/DDBJ databases">
        <authorList>
            <person name="Kallberg Y."/>
            <person name="Tangrot J."/>
            <person name="Rosling A."/>
        </authorList>
    </citation>
    <scope>NUCLEOTIDE SEQUENCE</scope>
    <source>
        <strain evidence="1">MA461A</strain>
    </source>
</reference>
<evidence type="ECO:0000313" key="2">
    <source>
        <dbReference type="Proteomes" id="UP000789920"/>
    </source>
</evidence>
<sequence length="108" mass="12418">FAFFITKEGWRSRPDFLITWEGTPTSFAYRYPYIFAFESSFIEIRHIETGLLEQVIEGNNVRNLFSDSRGILVLTNDIDTDSSVIFSLNIVGGKRISQTLEDTNNDEI</sequence>
<dbReference type="Proteomes" id="UP000789920">
    <property type="component" value="Unassembled WGS sequence"/>
</dbReference>
<evidence type="ECO:0000313" key="1">
    <source>
        <dbReference type="EMBL" id="CAG8796492.1"/>
    </source>
</evidence>
<accession>A0ACA9RKU2</accession>